<dbReference type="HAMAP" id="MF_00514">
    <property type="entry name" value="Ribosomal_bL35"/>
    <property type="match status" value="1"/>
</dbReference>
<gene>
    <name evidence="5 7" type="primary">rpmI</name>
    <name evidence="7" type="ORF">AN619_23610</name>
</gene>
<dbReference type="PATRIC" id="fig|520762.4.peg.2602"/>
<evidence type="ECO:0000256" key="6">
    <source>
        <dbReference type="RuleBase" id="RU000568"/>
    </source>
</evidence>
<dbReference type="PANTHER" id="PTHR33343:SF1">
    <property type="entry name" value="LARGE RIBOSOMAL SUBUNIT PROTEIN BL35M"/>
    <property type="match status" value="1"/>
</dbReference>
<dbReference type="AlphaFoldDB" id="A0A140L1F3"/>
<dbReference type="OrthoDB" id="47476at2"/>
<protein>
    <recommendedName>
        <fullName evidence="4 5">Large ribosomal subunit protein bL35</fullName>
    </recommendedName>
</protein>
<dbReference type="GO" id="GO:0022625">
    <property type="term" value="C:cytosolic large ribosomal subunit"/>
    <property type="evidence" value="ECO:0007669"/>
    <property type="project" value="TreeGrafter"/>
</dbReference>
<keyword evidence="8" id="KW-1185">Reference proteome</keyword>
<comment type="caution">
    <text evidence="7">The sequence shown here is derived from an EMBL/GenBank/DDBJ whole genome shotgun (WGS) entry which is preliminary data.</text>
</comment>
<dbReference type="InterPro" id="IPR018265">
    <property type="entry name" value="Ribosomal_bL35_CS"/>
</dbReference>
<name>A0A140L1F3_9FIRM</name>
<dbReference type="GO" id="GO:0006412">
    <property type="term" value="P:translation"/>
    <property type="evidence" value="ECO:0007669"/>
    <property type="project" value="UniProtKB-UniRule"/>
</dbReference>
<dbReference type="GO" id="GO:0003735">
    <property type="term" value="F:structural constituent of ribosome"/>
    <property type="evidence" value="ECO:0007669"/>
    <property type="project" value="InterPro"/>
</dbReference>
<evidence type="ECO:0000256" key="3">
    <source>
        <dbReference type="ARBA" id="ARBA00023274"/>
    </source>
</evidence>
<dbReference type="Pfam" id="PF01632">
    <property type="entry name" value="Ribosomal_L35p"/>
    <property type="match status" value="1"/>
</dbReference>
<evidence type="ECO:0000313" key="7">
    <source>
        <dbReference type="EMBL" id="KXG74378.1"/>
    </source>
</evidence>
<reference evidence="7 8" key="1">
    <citation type="submission" date="2015-12" db="EMBL/GenBank/DDBJ databases">
        <title>Draft genome sequence of the thermoanaerobe Thermotalea metallivorans, an isolate from the runoff channel of the Great Artesian Basin, Australia.</title>
        <authorList>
            <person name="Patel B.K."/>
        </authorList>
    </citation>
    <scope>NUCLEOTIDE SEQUENCE [LARGE SCALE GENOMIC DNA]</scope>
    <source>
        <strain evidence="7 8">B2-1</strain>
    </source>
</reference>
<dbReference type="FunFam" id="4.10.410.60:FF:000001">
    <property type="entry name" value="50S ribosomal protein L35"/>
    <property type="match status" value="1"/>
</dbReference>
<proteinExistence type="inferred from homology"/>
<accession>A0A140L1F3</accession>
<dbReference type="SUPFAM" id="SSF143034">
    <property type="entry name" value="L35p-like"/>
    <property type="match status" value="1"/>
</dbReference>
<evidence type="ECO:0000256" key="5">
    <source>
        <dbReference type="HAMAP-Rule" id="MF_00514"/>
    </source>
</evidence>
<keyword evidence="2 5" id="KW-0689">Ribosomal protein</keyword>
<evidence type="ECO:0000256" key="4">
    <source>
        <dbReference type="ARBA" id="ARBA00071664"/>
    </source>
</evidence>
<dbReference type="PANTHER" id="PTHR33343">
    <property type="entry name" value="54S RIBOSOMAL PROTEIN BL35M"/>
    <property type="match status" value="1"/>
</dbReference>
<dbReference type="PRINTS" id="PR00064">
    <property type="entry name" value="RIBOSOMALL35"/>
</dbReference>
<dbReference type="STRING" id="520762.AN619_23610"/>
<evidence type="ECO:0000256" key="1">
    <source>
        <dbReference type="ARBA" id="ARBA00006598"/>
    </source>
</evidence>
<dbReference type="RefSeq" id="WP_068557172.1">
    <property type="nucleotide sequence ID" value="NZ_LOEE01000055.1"/>
</dbReference>
<keyword evidence="3 5" id="KW-0687">Ribonucleoprotein</keyword>
<dbReference type="InterPro" id="IPR001706">
    <property type="entry name" value="Ribosomal_bL35"/>
</dbReference>
<dbReference type="PROSITE" id="PS00936">
    <property type="entry name" value="RIBOSOMAL_L35"/>
    <property type="match status" value="1"/>
</dbReference>
<dbReference type="Gene3D" id="4.10.410.60">
    <property type="match status" value="1"/>
</dbReference>
<sequence>MPKMKTHRGAAKRFKLTKDGKIKRSRAFKSHILTKKTAKRKRNLRKAAVLTSADQNRIRRLLPYA</sequence>
<comment type="similarity">
    <text evidence="1 5 6">Belongs to the bacterial ribosomal protein bL35 family.</text>
</comment>
<evidence type="ECO:0000256" key="2">
    <source>
        <dbReference type="ARBA" id="ARBA00022980"/>
    </source>
</evidence>
<dbReference type="Proteomes" id="UP000070456">
    <property type="component" value="Unassembled WGS sequence"/>
</dbReference>
<dbReference type="NCBIfam" id="TIGR00001">
    <property type="entry name" value="rpmI_bact"/>
    <property type="match status" value="1"/>
</dbReference>
<dbReference type="InterPro" id="IPR037229">
    <property type="entry name" value="Ribosomal_bL35_sf"/>
</dbReference>
<organism evidence="7 8">
    <name type="scientific">Thermotalea metallivorans</name>
    <dbReference type="NCBI Taxonomy" id="520762"/>
    <lineage>
        <taxon>Bacteria</taxon>
        <taxon>Bacillati</taxon>
        <taxon>Bacillota</taxon>
        <taxon>Clostridia</taxon>
        <taxon>Peptostreptococcales</taxon>
        <taxon>Thermotaleaceae</taxon>
        <taxon>Thermotalea</taxon>
    </lineage>
</organism>
<dbReference type="EMBL" id="LOEE01000055">
    <property type="protein sequence ID" value="KXG74378.1"/>
    <property type="molecule type" value="Genomic_DNA"/>
</dbReference>
<dbReference type="InterPro" id="IPR021137">
    <property type="entry name" value="Ribosomal_bL35-like"/>
</dbReference>
<evidence type="ECO:0000313" key="8">
    <source>
        <dbReference type="Proteomes" id="UP000070456"/>
    </source>
</evidence>